<dbReference type="AlphaFoldDB" id="A0A6M1SHN5"/>
<proteinExistence type="predicted"/>
<evidence type="ECO:0000313" key="3">
    <source>
        <dbReference type="Proteomes" id="UP000474802"/>
    </source>
</evidence>
<comment type="caution">
    <text evidence="2">The sequence shown here is derived from an EMBL/GenBank/DDBJ whole genome shotgun (WGS) entry which is preliminary data.</text>
</comment>
<sequence length="270" mass="30395">MRRLALLLLAVLLASPAAAFDLKDYDKSQRLDMRRFAINNGLFTLYHEVGHLLIDKLDLPVLGREEDAADNIATWMLLQKATPEANQALEDAVAGWALTAEFFDDKWTNEDFSSGYSPDRQRAMQIVCLSVGADRAAFRPVATDYDFDNDRQNSCHFEYELIDRSMRQLLSKAGSGTEVTVTYLDSGRHLKLAEQMLRNSGIIDEVAEEVRQGYRLGGEVTVTVAQCGEPNAFYDTSTTEIIFCYELMQDFIELYAAELPSPSTGKRKPR</sequence>
<gene>
    <name evidence="2" type="ORF">G5575_16135</name>
</gene>
<evidence type="ECO:0008006" key="4">
    <source>
        <dbReference type="Google" id="ProtNLM"/>
    </source>
</evidence>
<protein>
    <recommendedName>
        <fullName evidence="4">Metallopeptidase</fullName>
    </recommendedName>
</protein>
<dbReference type="Proteomes" id="UP000474802">
    <property type="component" value="Unassembled WGS sequence"/>
</dbReference>
<reference evidence="2 3" key="2">
    <citation type="submission" date="2020-03" db="EMBL/GenBank/DDBJ databases">
        <title>Devosia chinhatensis sp. nov., isolated from a hexachlorocyclohexane (HCH) dump site in India.</title>
        <authorList>
            <person name="Kumar M."/>
            <person name="Lal R."/>
        </authorList>
    </citation>
    <scope>NUCLEOTIDE SEQUENCE [LARGE SCALE GENOMIC DNA]</scope>
    <source>
        <strain evidence="2 3">H239</strain>
    </source>
</reference>
<evidence type="ECO:0000256" key="1">
    <source>
        <dbReference type="SAM" id="SignalP"/>
    </source>
</evidence>
<dbReference type="RefSeq" id="WP_164535232.1">
    <property type="nucleotide sequence ID" value="NZ_JAALFG010000004.1"/>
</dbReference>
<dbReference type="InterPro" id="IPR025644">
    <property type="entry name" value="DUF4344"/>
</dbReference>
<reference evidence="2 3" key="1">
    <citation type="submission" date="2020-02" db="EMBL/GenBank/DDBJ databases">
        <authorList>
            <person name="Khan S.A."/>
            <person name="Jeon C.O."/>
            <person name="Chun B.H."/>
        </authorList>
    </citation>
    <scope>NUCLEOTIDE SEQUENCE [LARGE SCALE GENOMIC DNA]</scope>
    <source>
        <strain evidence="2 3">H239</strain>
    </source>
</reference>
<feature type="signal peptide" evidence="1">
    <location>
        <begin position="1"/>
        <end position="19"/>
    </location>
</feature>
<dbReference type="EMBL" id="JAALFG010000004">
    <property type="protein sequence ID" value="NGP18977.1"/>
    <property type="molecule type" value="Genomic_DNA"/>
</dbReference>
<keyword evidence="1" id="KW-0732">Signal</keyword>
<name>A0A6M1SHN5_9HYPH</name>
<evidence type="ECO:0000313" key="2">
    <source>
        <dbReference type="EMBL" id="NGP18977.1"/>
    </source>
</evidence>
<keyword evidence="3" id="KW-1185">Reference proteome</keyword>
<dbReference type="Pfam" id="PF14247">
    <property type="entry name" value="DUF4344"/>
    <property type="match status" value="2"/>
</dbReference>
<feature type="chain" id="PRO_5026855521" description="Metallopeptidase" evidence="1">
    <location>
        <begin position="20"/>
        <end position="270"/>
    </location>
</feature>
<organism evidence="2 3">
    <name type="scientific">Devosia aurantiaca</name>
    <dbReference type="NCBI Taxonomy" id="2714858"/>
    <lineage>
        <taxon>Bacteria</taxon>
        <taxon>Pseudomonadati</taxon>
        <taxon>Pseudomonadota</taxon>
        <taxon>Alphaproteobacteria</taxon>
        <taxon>Hyphomicrobiales</taxon>
        <taxon>Devosiaceae</taxon>
        <taxon>Devosia</taxon>
    </lineage>
</organism>
<accession>A0A6M1SHN5</accession>